<name>A0A9Q7NTK2_9ENTR</name>
<dbReference type="EMBL" id="RXPP01000007">
    <property type="protein sequence ID" value="RTQ25039.1"/>
    <property type="molecule type" value="Genomic_DNA"/>
</dbReference>
<dbReference type="AlphaFoldDB" id="A0A9Q7NTK2"/>
<comment type="caution">
    <text evidence="1">The sequence shown here is derived from an EMBL/GenBank/DDBJ whole genome shotgun (WGS) entry which is preliminary data.</text>
</comment>
<sequence>MVINKTKAALQSCQCHYEKPKQIQHTRVNAGGQRMSQRNSAPADFIQDFGSSFAFWRWRRLISPFAAVTRNPAVLSPSCLKSSISSITSWGIRTVVICDFAFFAPVAITETPYVRCISVYAKKIKEKGLKCISLWASLNIKGDIHLSSAKPGSARNTNRASDHKPLSEVTVMADNQSTQTRPEFTWRFLSASERYPTAKPLVIYVNASSEREARDTMPGVTLIFAARLPFHAFQMLEVRHV</sequence>
<proteinExistence type="predicted"/>
<reference evidence="1 2" key="1">
    <citation type="submission" date="2018-12" db="EMBL/GenBank/DDBJ databases">
        <title>The Batch Genome Submission of Enterobacter spp. strains.</title>
        <authorList>
            <person name="Wei L."/>
            <person name="Wu W."/>
            <person name="Lin J."/>
            <person name="Zhang X."/>
            <person name="Feng Y."/>
            <person name="Zong Z."/>
        </authorList>
    </citation>
    <scope>NUCLEOTIDE SEQUENCE [LARGE SCALE GENOMIC DNA]</scope>
    <source>
        <strain evidence="1 2">SCEM020047</strain>
    </source>
</reference>
<evidence type="ECO:0000313" key="1">
    <source>
        <dbReference type="EMBL" id="RTQ25039.1"/>
    </source>
</evidence>
<accession>A0A9Q7NTK2</accession>
<dbReference type="Proteomes" id="UP000282263">
    <property type="component" value="Unassembled WGS sequence"/>
</dbReference>
<evidence type="ECO:0000313" key="2">
    <source>
        <dbReference type="Proteomes" id="UP000282263"/>
    </source>
</evidence>
<organism evidence="1 2">
    <name type="scientific">Enterobacter mori</name>
    <dbReference type="NCBI Taxonomy" id="539813"/>
    <lineage>
        <taxon>Bacteria</taxon>
        <taxon>Pseudomonadati</taxon>
        <taxon>Pseudomonadota</taxon>
        <taxon>Gammaproteobacteria</taxon>
        <taxon>Enterobacterales</taxon>
        <taxon>Enterobacteriaceae</taxon>
        <taxon>Enterobacter</taxon>
    </lineage>
</organism>
<gene>
    <name evidence="1" type="ORF">EKN29_08040</name>
</gene>
<protein>
    <submittedName>
        <fullName evidence="1">Host cell division inhibitor Icd-like protein</fullName>
    </submittedName>
</protein>
<dbReference type="NCBIfam" id="NF033153">
    <property type="entry name" value="phage_ICD_like"/>
    <property type="match status" value="1"/>
</dbReference>